<name>A0A8W8LQ91_MAGGI</name>
<dbReference type="Pfam" id="PF00651">
    <property type="entry name" value="BTB"/>
    <property type="match status" value="1"/>
</dbReference>
<organism evidence="2 3">
    <name type="scientific">Magallana gigas</name>
    <name type="common">Pacific oyster</name>
    <name type="synonym">Crassostrea gigas</name>
    <dbReference type="NCBI Taxonomy" id="29159"/>
    <lineage>
        <taxon>Eukaryota</taxon>
        <taxon>Metazoa</taxon>
        <taxon>Spiralia</taxon>
        <taxon>Lophotrochozoa</taxon>
        <taxon>Mollusca</taxon>
        <taxon>Bivalvia</taxon>
        <taxon>Autobranchia</taxon>
        <taxon>Pteriomorphia</taxon>
        <taxon>Ostreida</taxon>
        <taxon>Ostreoidea</taxon>
        <taxon>Ostreidae</taxon>
        <taxon>Magallana</taxon>
    </lineage>
</organism>
<dbReference type="Gene3D" id="3.30.710.10">
    <property type="entry name" value="Potassium Channel Kv1.1, Chain A"/>
    <property type="match status" value="1"/>
</dbReference>
<dbReference type="SUPFAM" id="SSF54695">
    <property type="entry name" value="POZ domain"/>
    <property type="match status" value="1"/>
</dbReference>
<dbReference type="AlphaFoldDB" id="A0A8W8LQ91"/>
<dbReference type="OrthoDB" id="437903at2759"/>
<dbReference type="InterPro" id="IPR000210">
    <property type="entry name" value="BTB/POZ_dom"/>
</dbReference>
<dbReference type="PROSITE" id="PS50097">
    <property type="entry name" value="BTB"/>
    <property type="match status" value="1"/>
</dbReference>
<evidence type="ECO:0000313" key="3">
    <source>
        <dbReference type="Proteomes" id="UP000005408"/>
    </source>
</evidence>
<evidence type="ECO:0000313" key="2">
    <source>
        <dbReference type="EnsemblMetazoa" id="G29246.2:cds"/>
    </source>
</evidence>
<proteinExistence type="predicted"/>
<accession>A0A8W8LQ91</accession>
<dbReference type="PANTHER" id="PTHR22744">
    <property type="entry name" value="HELIX LOOP HELIX PROTEIN 21-RELATED"/>
    <property type="match status" value="1"/>
</dbReference>
<dbReference type="EnsemblMetazoa" id="G29246.2">
    <property type="protein sequence ID" value="G29246.2:cds"/>
    <property type="gene ID" value="G29246"/>
</dbReference>
<reference evidence="2" key="1">
    <citation type="submission" date="2022-08" db="UniProtKB">
        <authorList>
            <consortium name="EnsemblMetazoa"/>
        </authorList>
    </citation>
    <scope>IDENTIFICATION</scope>
    <source>
        <strain evidence="2">05x7-T-G4-1.051#20</strain>
    </source>
</reference>
<dbReference type="Proteomes" id="UP000005408">
    <property type="component" value="Unassembled WGS sequence"/>
</dbReference>
<dbReference type="InterPro" id="IPR011333">
    <property type="entry name" value="SKP1/BTB/POZ_sf"/>
</dbReference>
<feature type="domain" description="BTB" evidence="1">
    <location>
        <begin position="33"/>
        <end position="88"/>
    </location>
</feature>
<dbReference type="PANTHER" id="PTHR22744:SF17">
    <property type="entry name" value="BTB DOMAIN-CONTAINING PROTEIN"/>
    <property type="match status" value="1"/>
</dbReference>
<dbReference type="OMA" id="DPHITEY"/>
<sequence length="279" mass="31757">MATANEMEPMLNMGKLSSQSSRTELFAFDEETTDVVLCVEDKKLHLSRGVLMQASPVFRKMLAPDGKEKQNEVTLPDKPHEEVVLFLRCVCPMEYVKLNEGIIDVVLPLAKEYQVNSLLQKCEDWLLTEIEFIVGKVAGHVKETQTMVEFFAKCLLYGTKNELESLYNRAFELLVPYNLIRYQNTKFYKLLPDKIKWQLLEARLVKIEKTQCIGDGSFPEEDEYVSEVEGVLVESPCVIANDPIFTTQQTPTSFACAFGVPSKAPARQRNPNLYGTNRK</sequence>
<protein>
    <recommendedName>
        <fullName evidence="1">BTB domain-containing protein</fullName>
    </recommendedName>
</protein>
<keyword evidence="3" id="KW-1185">Reference proteome</keyword>
<evidence type="ECO:0000259" key="1">
    <source>
        <dbReference type="PROSITE" id="PS50097"/>
    </source>
</evidence>
<dbReference type="SMART" id="SM00225">
    <property type="entry name" value="BTB"/>
    <property type="match status" value="1"/>
</dbReference>
<dbReference type="CDD" id="cd18186">
    <property type="entry name" value="BTB_POZ_ZBTB_KLHL-like"/>
    <property type="match status" value="1"/>
</dbReference>